<comment type="caution">
    <text evidence="2">The sequence shown here is derived from an EMBL/GenBank/DDBJ whole genome shotgun (WGS) entry which is preliminary data.</text>
</comment>
<accession>A0A5N6LYV3</accession>
<sequence length="216" mass="24857">MAEYETYDNTPPQGWKNLSKVYEDAPLQNEIYNLLLTEGEPLNFREATGNKEWDDAMKSEIASIERNKTWVLTDIPLGHRPIGLKWVFKIKRDATGTITKHKARLVAKGYIQQHGVDFDEVFAPVARLETVRLLLDLATQRGWEVHHLDVKSAFLHGELKEEVFVSQPEGFAIKGEKQKVYKLAKALYGLKQAPRAWNTKLDGVLKDYGFQRYKLE</sequence>
<dbReference type="EMBL" id="SZYD01000017">
    <property type="protein sequence ID" value="KAD3066810.1"/>
    <property type="molecule type" value="Genomic_DNA"/>
</dbReference>
<protein>
    <recommendedName>
        <fullName evidence="1">Reverse transcriptase Ty1/copia-type domain-containing protein</fullName>
    </recommendedName>
</protein>
<evidence type="ECO:0000259" key="1">
    <source>
        <dbReference type="Pfam" id="PF07727"/>
    </source>
</evidence>
<organism evidence="2 3">
    <name type="scientific">Mikania micrantha</name>
    <name type="common">bitter vine</name>
    <dbReference type="NCBI Taxonomy" id="192012"/>
    <lineage>
        <taxon>Eukaryota</taxon>
        <taxon>Viridiplantae</taxon>
        <taxon>Streptophyta</taxon>
        <taxon>Embryophyta</taxon>
        <taxon>Tracheophyta</taxon>
        <taxon>Spermatophyta</taxon>
        <taxon>Magnoliopsida</taxon>
        <taxon>eudicotyledons</taxon>
        <taxon>Gunneridae</taxon>
        <taxon>Pentapetalae</taxon>
        <taxon>asterids</taxon>
        <taxon>campanulids</taxon>
        <taxon>Asterales</taxon>
        <taxon>Asteraceae</taxon>
        <taxon>Asteroideae</taxon>
        <taxon>Heliantheae alliance</taxon>
        <taxon>Eupatorieae</taxon>
        <taxon>Mikania</taxon>
    </lineage>
</organism>
<dbReference type="SUPFAM" id="SSF56672">
    <property type="entry name" value="DNA/RNA polymerases"/>
    <property type="match status" value="1"/>
</dbReference>
<gene>
    <name evidence="2" type="ORF">E3N88_34690</name>
</gene>
<dbReference type="Proteomes" id="UP000326396">
    <property type="component" value="Linkage Group LG7"/>
</dbReference>
<reference evidence="2 3" key="1">
    <citation type="submission" date="2019-05" db="EMBL/GenBank/DDBJ databases">
        <title>Mikania micrantha, genome provides insights into the molecular mechanism of rapid growth.</title>
        <authorList>
            <person name="Liu B."/>
        </authorList>
    </citation>
    <scope>NUCLEOTIDE SEQUENCE [LARGE SCALE GENOMIC DNA]</scope>
    <source>
        <strain evidence="2">NLD-2019</strain>
        <tissue evidence="2">Leaf</tissue>
    </source>
</reference>
<evidence type="ECO:0000313" key="3">
    <source>
        <dbReference type="Proteomes" id="UP000326396"/>
    </source>
</evidence>
<name>A0A5N6LYV3_9ASTR</name>
<proteinExistence type="predicted"/>
<dbReference type="InterPro" id="IPR013103">
    <property type="entry name" value="RVT_2"/>
</dbReference>
<dbReference type="OrthoDB" id="1917367at2759"/>
<dbReference type="InterPro" id="IPR043502">
    <property type="entry name" value="DNA/RNA_pol_sf"/>
</dbReference>
<keyword evidence="3" id="KW-1185">Reference proteome</keyword>
<dbReference type="Pfam" id="PF07727">
    <property type="entry name" value="RVT_2"/>
    <property type="match status" value="1"/>
</dbReference>
<evidence type="ECO:0000313" key="2">
    <source>
        <dbReference type="EMBL" id="KAD3066810.1"/>
    </source>
</evidence>
<feature type="domain" description="Reverse transcriptase Ty1/copia-type" evidence="1">
    <location>
        <begin position="67"/>
        <end position="215"/>
    </location>
</feature>
<dbReference type="AlphaFoldDB" id="A0A5N6LYV3"/>